<dbReference type="SMART" id="SM00062">
    <property type="entry name" value="PBPb"/>
    <property type="match status" value="1"/>
</dbReference>
<evidence type="ECO:0000313" key="4">
    <source>
        <dbReference type="EMBL" id="SDI41650.1"/>
    </source>
</evidence>
<keyword evidence="1" id="KW-0175">Coiled coil</keyword>
<keyword evidence="2" id="KW-0812">Transmembrane</keyword>
<dbReference type="InterPro" id="IPR000160">
    <property type="entry name" value="GGDEF_dom"/>
</dbReference>
<feature type="coiled-coil region" evidence="1">
    <location>
        <begin position="299"/>
        <end position="330"/>
    </location>
</feature>
<feature type="transmembrane region" description="Helical" evidence="2">
    <location>
        <begin position="269"/>
        <end position="293"/>
    </location>
</feature>
<organism evidence="4 5">
    <name type="scientific">Proteiniclasticum ruminis</name>
    <dbReference type="NCBI Taxonomy" id="398199"/>
    <lineage>
        <taxon>Bacteria</taxon>
        <taxon>Bacillati</taxon>
        <taxon>Bacillota</taxon>
        <taxon>Clostridia</taxon>
        <taxon>Eubacteriales</taxon>
        <taxon>Clostridiaceae</taxon>
        <taxon>Proteiniclasticum</taxon>
    </lineage>
</organism>
<dbReference type="RefSeq" id="WP_031577834.1">
    <property type="nucleotide sequence ID" value="NZ_FNDZ01000002.1"/>
</dbReference>
<dbReference type="InterPro" id="IPR029787">
    <property type="entry name" value="Nucleotide_cyclase"/>
</dbReference>
<dbReference type="GO" id="GO:0043709">
    <property type="term" value="P:cell adhesion involved in single-species biofilm formation"/>
    <property type="evidence" value="ECO:0007669"/>
    <property type="project" value="TreeGrafter"/>
</dbReference>
<proteinExistence type="predicted"/>
<dbReference type="NCBIfam" id="TIGR00254">
    <property type="entry name" value="GGDEF"/>
    <property type="match status" value="1"/>
</dbReference>
<dbReference type="Gene3D" id="3.40.190.10">
    <property type="entry name" value="Periplasmic binding protein-like II"/>
    <property type="match status" value="2"/>
</dbReference>
<dbReference type="CDD" id="cd01949">
    <property type="entry name" value="GGDEF"/>
    <property type="match status" value="1"/>
</dbReference>
<protein>
    <submittedName>
        <fullName evidence="4">Diguanylate cyclase (GGDEF) domain-containing protein</fullName>
    </submittedName>
</protein>
<dbReference type="InterPro" id="IPR001638">
    <property type="entry name" value="Solute-binding_3/MltF_N"/>
</dbReference>
<evidence type="ECO:0000256" key="2">
    <source>
        <dbReference type="SAM" id="Phobius"/>
    </source>
</evidence>
<evidence type="ECO:0000256" key="1">
    <source>
        <dbReference type="SAM" id="Coils"/>
    </source>
</evidence>
<dbReference type="PANTHER" id="PTHR45138">
    <property type="entry name" value="REGULATORY COMPONENTS OF SENSORY TRANSDUCTION SYSTEM"/>
    <property type="match status" value="1"/>
</dbReference>
<sequence>MSRKNSPELLVLAFLVFLMMISVFLGVSYKDRKAQLETTVEPLIFLGNDSLAPILFEEDGTSKGVVADITKELSKKMGMPIKVELMKWDEAQTLFLSGYGDALLQINRTEDREKVYGFSSPLLISEFALFVRYGDRRIRGLEDLTGKTVGIQAMGYISSVLEEMENVEVKAMKDLASGFLSLEKRELDAIILDRWIGAYELARSRAGGISILSSTVREETSHIAVRKENTALLEKINDGLRQMDLDGSMEKILYNWQGKKIRYVTEDHYMNLLLTGMVWVMIVLLAGAVYSVSKFRNLSVQLKEDVENRTRDLEEAKKKLEEVNGELLLQSLLDPLTGIPNRRYFGEVFHRIFEKSIAEKKPLALLILDIDNFKEFNDTHGHLTGDRCLKKAAETIRRFSEEKGGFAARYGGEEFVVILEKTAEEAQSFGLKLLNLIEKEEIEAGEKKTHITVSVGFSSLSLQFQSTEDMFHAADEALYQAKESGKNQMICYGEPLDFIDHEGGYQHG</sequence>
<dbReference type="EMBL" id="FNDZ01000002">
    <property type="protein sequence ID" value="SDI41650.1"/>
    <property type="molecule type" value="Genomic_DNA"/>
</dbReference>
<dbReference type="Gene3D" id="3.30.70.270">
    <property type="match status" value="1"/>
</dbReference>
<dbReference type="PROSITE" id="PS50887">
    <property type="entry name" value="GGDEF"/>
    <property type="match status" value="1"/>
</dbReference>
<name>A0A1G8KFJ9_9CLOT</name>
<dbReference type="InterPro" id="IPR043128">
    <property type="entry name" value="Rev_trsase/Diguanyl_cyclase"/>
</dbReference>
<keyword evidence="2" id="KW-0472">Membrane</keyword>
<dbReference type="FunFam" id="3.30.70.270:FF:000001">
    <property type="entry name" value="Diguanylate cyclase domain protein"/>
    <property type="match status" value="1"/>
</dbReference>
<dbReference type="Pfam" id="PF00990">
    <property type="entry name" value="GGDEF"/>
    <property type="match status" value="1"/>
</dbReference>
<feature type="domain" description="GGDEF" evidence="3">
    <location>
        <begin position="361"/>
        <end position="494"/>
    </location>
</feature>
<dbReference type="SUPFAM" id="SSF55073">
    <property type="entry name" value="Nucleotide cyclase"/>
    <property type="match status" value="1"/>
</dbReference>
<keyword evidence="2" id="KW-1133">Transmembrane helix</keyword>
<dbReference type="SUPFAM" id="SSF53850">
    <property type="entry name" value="Periplasmic binding protein-like II"/>
    <property type="match status" value="1"/>
</dbReference>
<dbReference type="SMART" id="SM00267">
    <property type="entry name" value="GGDEF"/>
    <property type="match status" value="1"/>
</dbReference>
<evidence type="ECO:0000313" key="5">
    <source>
        <dbReference type="Proteomes" id="UP000183255"/>
    </source>
</evidence>
<dbReference type="Proteomes" id="UP000183255">
    <property type="component" value="Unassembled WGS sequence"/>
</dbReference>
<dbReference type="GO" id="GO:0052621">
    <property type="term" value="F:diguanylate cyclase activity"/>
    <property type="evidence" value="ECO:0007669"/>
    <property type="project" value="TreeGrafter"/>
</dbReference>
<dbReference type="AlphaFoldDB" id="A0A1G8KFJ9"/>
<dbReference type="Pfam" id="PF00497">
    <property type="entry name" value="SBP_bac_3"/>
    <property type="match status" value="1"/>
</dbReference>
<accession>A0A1G8KFJ9</accession>
<dbReference type="PANTHER" id="PTHR45138:SF9">
    <property type="entry name" value="DIGUANYLATE CYCLASE DGCM-RELATED"/>
    <property type="match status" value="1"/>
</dbReference>
<gene>
    <name evidence="4" type="ORF">SAMN05421804_102288</name>
</gene>
<dbReference type="GO" id="GO:0005886">
    <property type="term" value="C:plasma membrane"/>
    <property type="evidence" value="ECO:0007669"/>
    <property type="project" value="TreeGrafter"/>
</dbReference>
<dbReference type="GO" id="GO:1902201">
    <property type="term" value="P:negative regulation of bacterial-type flagellum-dependent cell motility"/>
    <property type="evidence" value="ECO:0007669"/>
    <property type="project" value="TreeGrafter"/>
</dbReference>
<evidence type="ECO:0000259" key="3">
    <source>
        <dbReference type="PROSITE" id="PS50887"/>
    </source>
</evidence>
<dbReference type="InterPro" id="IPR050469">
    <property type="entry name" value="Diguanylate_Cyclase"/>
</dbReference>
<reference evidence="4 5" key="1">
    <citation type="submission" date="2016-10" db="EMBL/GenBank/DDBJ databases">
        <authorList>
            <person name="de Groot N.N."/>
        </authorList>
    </citation>
    <scope>NUCLEOTIDE SEQUENCE [LARGE SCALE GENOMIC DNA]</scope>
    <source>
        <strain evidence="4 5">CGMCC 1.5058</strain>
    </source>
</reference>